<keyword evidence="1" id="KW-0732">Signal</keyword>
<reference evidence="2" key="1">
    <citation type="submission" date="2019-11" db="EMBL/GenBank/DDBJ databases">
        <authorList>
            <person name="Feng L."/>
        </authorList>
    </citation>
    <scope>NUCLEOTIDE SEQUENCE</scope>
    <source>
        <strain evidence="2">SparasanguinisLFYP13</strain>
    </source>
</reference>
<proteinExistence type="predicted"/>
<evidence type="ECO:0000313" key="2">
    <source>
        <dbReference type="EMBL" id="VYU10445.1"/>
    </source>
</evidence>
<feature type="signal peptide" evidence="1">
    <location>
        <begin position="1"/>
        <end position="17"/>
    </location>
</feature>
<protein>
    <recommendedName>
        <fullName evidence="3">Lipoprotein</fullName>
    </recommendedName>
</protein>
<dbReference type="RefSeq" id="WP_156672098.1">
    <property type="nucleotide sequence ID" value="NZ_CACRUC010000018.1"/>
</dbReference>
<dbReference type="AlphaFoldDB" id="A0A6N3C2W7"/>
<evidence type="ECO:0000256" key="1">
    <source>
        <dbReference type="SAM" id="SignalP"/>
    </source>
</evidence>
<gene>
    <name evidence="2" type="ORF">SPLFYP13_00977</name>
</gene>
<organism evidence="2">
    <name type="scientific">Streptococcus parasanguinis</name>
    <dbReference type="NCBI Taxonomy" id="1318"/>
    <lineage>
        <taxon>Bacteria</taxon>
        <taxon>Bacillati</taxon>
        <taxon>Bacillota</taxon>
        <taxon>Bacilli</taxon>
        <taxon>Lactobacillales</taxon>
        <taxon>Streptococcaceae</taxon>
        <taxon>Streptococcus</taxon>
    </lineage>
</organism>
<feature type="chain" id="PRO_5038523991" description="Lipoprotein" evidence="1">
    <location>
        <begin position="18"/>
        <end position="296"/>
    </location>
</feature>
<evidence type="ECO:0008006" key="3">
    <source>
        <dbReference type="Google" id="ProtNLM"/>
    </source>
</evidence>
<accession>A0A6N3C2W7</accession>
<dbReference type="PROSITE" id="PS51257">
    <property type="entry name" value="PROKAR_LIPOPROTEIN"/>
    <property type="match status" value="1"/>
</dbReference>
<name>A0A6N3C2W7_STRPA</name>
<dbReference type="EMBL" id="CACRUC010000018">
    <property type="protein sequence ID" value="VYU10445.1"/>
    <property type="molecule type" value="Genomic_DNA"/>
</dbReference>
<sequence>MKKAVYLLMCSSLLVIGGCTFNQRNHTLSQDNTKVSEKKTGTELMNENEGVGVIDFFNSTPKTILYGISGNDVNKNSEVKAVYVIEKGKMTRYILKGYKGNTLSDLKSKSDEEILKIAKKYDEEYFEQRKEKKINAANEGIKQSEENISSGNESEDYGQSSLENYKAAKEFYSNLTYKQFRKPNSDIKLKANVWTDSSGNYVSQENLIHIPYVDMLDLSVDFEWTKEALENEVEYSDAVDTNFEATPIYESMPYTISGEQWIGIRTEDMLLSRQLVNKNIRFDLDKIGTKNVTEKG</sequence>